<comment type="caution">
    <text evidence="7">The sequence shown here is derived from an EMBL/GenBank/DDBJ whole genome shotgun (WGS) entry which is preliminary data.</text>
</comment>
<dbReference type="GO" id="GO:0050661">
    <property type="term" value="F:NADP binding"/>
    <property type="evidence" value="ECO:0007669"/>
    <property type="project" value="InterPro"/>
</dbReference>
<name>A0A0M8MS04_9BASI</name>
<evidence type="ECO:0000256" key="4">
    <source>
        <dbReference type="ARBA" id="ARBA00022857"/>
    </source>
</evidence>
<keyword evidence="2" id="KW-0285">Flavoprotein</keyword>
<protein>
    <recommendedName>
        <fullName evidence="6">NADH:flavin oxidoreductase/NADH oxidase N-terminal domain-containing protein</fullName>
    </recommendedName>
</protein>
<dbReference type="InterPro" id="IPR001155">
    <property type="entry name" value="OxRdtase_FMN_N"/>
</dbReference>
<evidence type="ECO:0000259" key="6">
    <source>
        <dbReference type="Pfam" id="PF00724"/>
    </source>
</evidence>
<dbReference type="OrthoDB" id="72788at2759"/>
<gene>
    <name evidence="7" type="ORF">Malapachy_1565</name>
</gene>
<dbReference type="InterPro" id="IPR044152">
    <property type="entry name" value="YqjM-like"/>
</dbReference>
<evidence type="ECO:0000256" key="2">
    <source>
        <dbReference type="ARBA" id="ARBA00022630"/>
    </source>
</evidence>
<evidence type="ECO:0000313" key="7">
    <source>
        <dbReference type="EMBL" id="KOS13154.1"/>
    </source>
</evidence>
<sequence>MKGIAQENYAYAPDELPMGGTIPSERLPEGMEMPRLFQPLELTCGRKKMVLKNRVAAAPMCMYSSRDGFPTPFHVAHLGQMVLHGVGTVLVEATAVSADGRISPNDMGIYKEEHVPAHASLVASLKSMSGGVRVGIQLAHAGRKASTWPMVKTRASPSSPNVPVDQGGWEVVGPSPIPFGEKYLVPHELSYSQIRHLEDEFVRAADRAFRAGYDFVELHSAHGYLMSSFNSPMSNKRTDMYGGSFENRTRFLLNIVRRIRDQFPDKGLWIRLNGTDGMEDAEEESWTVESTVELAPLLEEAGVDLLDLSSGGIGKEPSFANKPGYQVPYSKAVKDLGLSRMHVSAVGALNFGTEEKPTMSGLFAEQMLQSNATDLVTIGRALLGDPCWVEKAAENLTGVPCVHALQYIYGVGSLKKFTPGQPK</sequence>
<evidence type="ECO:0000256" key="3">
    <source>
        <dbReference type="ARBA" id="ARBA00022643"/>
    </source>
</evidence>
<dbReference type="AlphaFoldDB" id="A0A0M8MS04"/>
<keyword evidence="4" id="KW-0521">NADP</keyword>
<dbReference type="Pfam" id="PF00724">
    <property type="entry name" value="Oxidored_FMN"/>
    <property type="match status" value="1"/>
</dbReference>
<keyword evidence="3" id="KW-0288">FMN</keyword>
<dbReference type="Proteomes" id="UP000037751">
    <property type="component" value="Unassembled WGS sequence"/>
</dbReference>
<dbReference type="GO" id="GO:0003959">
    <property type="term" value="F:NADPH dehydrogenase activity"/>
    <property type="evidence" value="ECO:0007669"/>
    <property type="project" value="InterPro"/>
</dbReference>
<dbReference type="GO" id="GO:0010181">
    <property type="term" value="F:FMN binding"/>
    <property type="evidence" value="ECO:0007669"/>
    <property type="project" value="InterPro"/>
</dbReference>
<dbReference type="PANTHER" id="PTHR43303">
    <property type="entry name" value="NADPH DEHYDROGENASE C23G7.10C-RELATED"/>
    <property type="match status" value="1"/>
</dbReference>
<organism evidence="7 8">
    <name type="scientific">Malassezia pachydermatis</name>
    <dbReference type="NCBI Taxonomy" id="77020"/>
    <lineage>
        <taxon>Eukaryota</taxon>
        <taxon>Fungi</taxon>
        <taxon>Dikarya</taxon>
        <taxon>Basidiomycota</taxon>
        <taxon>Ustilaginomycotina</taxon>
        <taxon>Malasseziomycetes</taxon>
        <taxon>Malasseziales</taxon>
        <taxon>Malasseziaceae</taxon>
        <taxon>Malassezia</taxon>
    </lineage>
</organism>
<dbReference type="SUPFAM" id="SSF51395">
    <property type="entry name" value="FMN-linked oxidoreductases"/>
    <property type="match status" value="1"/>
</dbReference>
<dbReference type="GeneID" id="28727944"/>
<comment type="cofactor">
    <cofactor evidence="1">
        <name>FMN</name>
        <dbReference type="ChEBI" id="CHEBI:58210"/>
    </cofactor>
</comment>
<reference evidence="7 8" key="1">
    <citation type="submission" date="2015-07" db="EMBL/GenBank/DDBJ databases">
        <title>Draft Genome Sequence of Malassezia furfur CBS1878 and Malassezia pachydermatis CBS1879.</title>
        <authorList>
            <person name="Triana S."/>
            <person name="Ohm R."/>
            <person name="Gonzalez A."/>
            <person name="DeCock H."/>
            <person name="Restrepo S."/>
            <person name="Celis A."/>
        </authorList>
    </citation>
    <scope>NUCLEOTIDE SEQUENCE [LARGE SCALE GENOMIC DNA]</scope>
    <source>
        <strain evidence="7 8">CBS 1879</strain>
    </source>
</reference>
<evidence type="ECO:0000256" key="1">
    <source>
        <dbReference type="ARBA" id="ARBA00001917"/>
    </source>
</evidence>
<keyword evidence="8" id="KW-1185">Reference proteome</keyword>
<dbReference type="RefSeq" id="XP_017990786.1">
    <property type="nucleotide sequence ID" value="XM_018136069.1"/>
</dbReference>
<dbReference type="EMBL" id="LGAV01000007">
    <property type="protein sequence ID" value="KOS13154.1"/>
    <property type="molecule type" value="Genomic_DNA"/>
</dbReference>
<proteinExistence type="predicted"/>
<dbReference type="Gene3D" id="3.20.20.70">
    <property type="entry name" value="Aldolase class I"/>
    <property type="match status" value="1"/>
</dbReference>
<evidence type="ECO:0000313" key="8">
    <source>
        <dbReference type="Proteomes" id="UP000037751"/>
    </source>
</evidence>
<keyword evidence="5" id="KW-0560">Oxidoreductase</keyword>
<dbReference type="PANTHER" id="PTHR43303:SF4">
    <property type="entry name" value="NADPH DEHYDROGENASE C23G7.10C-RELATED"/>
    <property type="match status" value="1"/>
</dbReference>
<dbReference type="InterPro" id="IPR013785">
    <property type="entry name" value="Aldolase_TIM"/>
</dbReference>
<dbReference type="VEuPathDB" id="FungiDB:Malapachy_1565"/>
<dbReference type="STRING" id="77020.A0A0M8MS04"/>
<dbReference type="CDD" id="cd02932">
    <property type="entry name" value="OYE_YqiM_FMN"/>
    <property type="match status" value="1"/>
</dbReference>
<accession>A0A0M8MS04</accession>
<feature type="domain" description="NADH:flavin oxidoreductase/NADH oxidase N-terminal" evidence="6">
    <location>
        <begin position="36"/>
        <end position="396"/>
    </location>
</feature>
<evidence type="ECO:0000256" key="5">
    <source>
        <dbReference type="ARBA" id="ARBA00023002"/>
    </source>
</evidence>